<sequence length="90" mass="10400">MDLVIFLRDYSSKKQDKNSSKVIIVSLFKKLTYKDFLGEHSFTSELDFDELKDIDIIDSSNYHIEGDSSQTIIRGKDILAFSFKESDILL</sequence>
<evidence type="ECO:0000313" key="2">
    <source>
        <dbReference type="Proteomes" id="UP000225275"/>
    </source>
</evidence>
<organism evidence="1 2">
    <name type="scientific">Lactococcus lactis</name>
    <dbReference type="NCBI Taxonomy" id="1358"/>
    <lineage>
        <taxon>Bacteria</taxon>
        <taxon>Bacillati</taxon>
        <taxon>Bacillota</taxon>
        <taxon>Bacilli</taxon>
        <taxon>Lactobacillales</taxon>
        <taxon>Streptococcaceae</taxon>
        <taxon>Lactococcus</taxon>
    </lineage>
</organism>
<reference evidence="1" key="2">
    <citation type="journal article" date="2018" name="Food Control">
        <title>Characterization of Lactococcus lactis isolates from herbs, fruits and vegetables for use as biopreservatives against Listeria monocytogenes in cheese.</title>
        <authorList>
            <person name="Ho V."/>
            <person name="Lo R."/>
            <person name="Bansal N."/>
            <person name="Turner M.S."/>
        </authorList>
    </citation>
    <scope>NUCLEOTIDE SEQUENCE</scope>
    <source>
        <strain evidence="1">537</strain>
    </source>
</reference>
<dbReference type="EMBL" id="MTJS01000002">
    <property type="protein sequence ID" value="PFG88793.1"/>
    <property type="molecule type" value="Genomic_DNA"/>
</dbReference>
<protein>
    <submittedName>
        <fullName evidence="1">Uncharacterized protein</fullName>
    </submittedName>
</protein>
<accession>A0AAP8E0R2</accession>
<name>A0AAP8E0R2_9LACT</name>
<comment type="caution">
    <text evidence="1">The sequence shown here is derived from an EMBL/GenBank/DDBJ whole genome shotgun (WGS) entry which is preliminary data.</text>
</comment>
<gene>
    <name evidence="1" type="ORF">BW154_04660</name>
</gene>
<dbReference type="Proteomes" id="UP000225275">
    <property type="component" value="Unassembled WGS sequence"/>
</dbReference>
<evidence type="ECO:0000313" key="1">
    <source>
        <dbReference type="EMBL" id="PFG88793.1"/>
    </source>
</evidence>
<dbReference type="AlphaFoldDB" id="A0AAP8E0R2"/>
<dbReference type="RefSeq" id="WP_098393367.1">
    <property type="nucleotide sequence ID" value="NZ_JAOWLS010000003.1"/>
</dbReference>
<proteinExistence type="predicted"/>
<reference evidence="1" key="1">
    <citation type="submission" date="2017-01" db="EMBL/GenBank/DDBJ databases">
        <authorList>
            <person name="Lo R."/>
        </authorList>
    </citation>
    <scope>NUCLEOTIDE SEQUENCE</scope>
    <source>
        <strain evidence="1">537</strain>
    </source>
</reference>